<proteinExistence type="predicted"/>
<evidence type="ECO:0000259" key="2">
    <source>
        <dbReference type="SMART" id="SM00287"/>
    </source>
</evidence>
<feature type="signal peptide" evidence="1">
    <location>
        <begin position="1"/>
        <end position="22"/>
    </location>
</feature>
<evidence type="ECO:0000313" key="3">
    <source>
        <dbReference type="EMBL" id="MFB9230351.1"/>
    </source>
</evidence>
<dbReference type="RefSeq" id="WP_213888614.1">
    <property type="nucleotide sequence ID" value="NZ_JAGFNU010000004.1"/>
</dbReference>
<dbReference type="Gene3D" id="2.30.30.40">
    <property type="entry name" value="SH3 Domains"/>
    <property type="match status" value="1"/>
</dbReference>
<comment type="caution">
    <text evidence="3">The sequence shown here is derived from an EMBL/GenBank/DDBJ whole genome shotgun (WGS) entry which is preliminary data.</text>
</comment>
<accession>A0ABV5JA69</accession>
<name>A0ABV5JA69_9RHOB</name>
<dbReference type="InterPro" id="IPR003646">
    <property type="entry name" value="SH3-like_bac-type"/>
</dbReference>
<evidence type="ECO:0000256" key="1">
    <source>
        <dbReference type="SAM" id="SignalP"/>
    </source>
</evidence>
<feature type="chain" id="PRO_5047105503" evidence="1">
    <location>
        <begin position="23"/>
        <end position="229"/>
    </location>
</feature>
<evidence type="ECO:0000313" key="4">
    <source>
        <dbReference type="Proteomes" id="UP001589683"/>
    </source>
</evidence>
<dbReference type="EMBL" id="JBHMEA010000006">
    <property type="protein sequence ID" value="MFB9230351.1"/>
    <property type="molecule type" value="Genomic_DNA"/>
</dbReference>
<organism evidence="3 4">
    <name type="scientific">Pseudohalocynthiibacter aestuariivivens</name>
    <dbReference type="NCBI Taxonomy" id="1591409"/>
    <lineage>
        <taxon>Bacteria</taxon>
        <taxon>Pseudomonadati</taxon>
        <taxon>Pseudomonadota</taxon>
        <taxon>Alphaproteobacteria</taxon>
        <taxon>Rhodobacterales</taxon>
        <taxon>Paracoccaceae</taxon>
        <taxon>Pseudohalocynthiibacter</taxon>
    </lineage>
</organism>
<dbReference type="Pfam" id="PF08239">
    <property type="entry name" value="SH3_3"/>
    <property type="match status" value="1"/>
</dbReference>
<dbReference type="SMART" id="SM00287">
    <property type="entry name" value="SH3b"/>
    <property type="match status" value="1"/>
</dbReference>
<feature type="domain" description="SH3b" evidence="2">
    <location>
        <begin position="143"/>
        <end position="206"/>
    </location>
</feature>
<keyword evidence="1" id="KW-0732">Signal</keyword>
<sequence>MLKKLSVLALVFIFLASTTSWAQVLRARPFDEGPTNQRFSSFRENLLQAIKIRDVDFVVSQASSDIELSFGGTAGREALRDFLTVDPQSLSEDYRHLAPKIREENWANLEGTLRLGGRFEEGGLVFVAPYTWVVELPQSANPFETYFVTGDGVALRSQPSQSSEVITRLSYDIVTMLDNDDSKTYQKIRLIDGTTGFAHGDYLRSSVGYRAFFSSENGQWKMTMFIAGD</sequence>
<dbReference type="Proteomes" id="UP001589683">
    <property type="component" value="Unassembled WGS sequence"/>
</dbReference>
<reference evidence="3 4" key="1">
    <citation type="submission" date="2024-09" db="EMBL/GenBank/DDBJ databases">
        <authorList>
            <person name="Sun Q."/>
            <person name="Mori K."/>
        </authorList>
    </citation>
    <scope>NUCLEOTIDE SEQUENCE [LARGE SCALE GENOMIC DNA]</scope>
    <source>
        <strain evidence="3 4">CECT 8726</strain>
    </source>
</reference>
<keyword evidence="4" id="KW-1185">Reference proteome</keyword>
<gene>
    <name evidence="3" type="ORF">ACFFUT_00960</name>
</gene>
<protein>
    <submittedName>
        <fullName evidence="3">SH3 domain-containing protein</fullName>
    </submittedName>
</protein>